<dbReference type="Proteomes" id="UP000295301">
    <property type="component" value="Unassembled WGS sequence"/>
</dbReference>
<evidence type="ECO:0000256" key="3">
    <source>
        <dbReference type="ARBA" id="ARBA00023163"/>
    </source>
</evidence>
<dbReference type="CDD" id="cd02208">
    <property type="entry name" value="cupin_RmlC-like"/>
    <property type="match status" value="1"/>
</dbReference>
<evidence type="ECO:0000313" key="5">
    <source>
        <dbReference type="EMBL" id="TDK49880.1"/>
    </source>
</evidence>
<dbReference type="InterPro" id="IPR018060">
    <property type="entry name" value="HTH_AraC"/>
</dbReference>
<reference evidence="5 6" key="1">
    <citation type="submission" date="2019-03" db="EMBL/GenBank/DDBJ databases">
        <title>Ruegeria lutea sp. nov., a novel strain, isolated from marine sediment, the Masan Bay, South Korea.</title>
        <authorList>
            <person name="Kim J."/>
            <person name="Kim D.-Y."/>
            <person name="Lee S.-S."/>
        </authorList>
    </citation>
    <scope>NUCLEOTIDE SEQUENCE [LARGE SCALE GENOMIC DNA]</scope>
    <source>
        <strain evidence="5 6">318-1</strain>
    </source>
</reference>
<proteinExistence type="predicted"/>
<dbReference type="PANTHER" id="PTHR46796:SF7">
    <property type="entry name" value="ARAC FAMILY TRANSCRIPTIONAL REGULATOR"/>
    <property type="match status" value="1"/>
</dbReference>
<dbReference type="SMART" id="SM00342">
    <property type="entry name" value="HTH_ARAC"/>
    <property type="match status" value="1"/>
</dbReference>
<keyword evidence="3" id="KW-0804">Transcription</keyword>
<dbReference type="InterPro" id="IPR032783">
    <property type="entry name" value="AraC_lig"/>
</dbReference>
<dbReference type="AlphaFoldDB" id="A0A4R5VCC9"/>
<keyword evidence="1" id="KW-0805">Transcription regulation</keyword>
<dbReference type="InterPro" id="IPR018062">
    <property type="entry name" value="HTH_AraC-typ_CS"/>
</dbReference>
<name>A0A4R5VCC9_9RHOB</name>
<dbReference type="SUPFAM" id="SSF46689">
    <property type="entry name" value="Homeodomain-like"/>
    <property type="match status" value="2"/>
</dbReference>
<dbReference type="SUPFAM" id="SSF51182">
    <property type="entry name" value="RmlC-like cupins"/>
    <property type="match status" value="1"/>
</dbReference>
<sequence length="303" mass="32646">MQENFERTLDELELRADPFALCQLDGECTLGLGRMAQATLHYVLDGGGEVRLRGQRALAVGRGWLVLVPACEWHSLRSLGHRGGGLPSCEPAELQLAHHRQQGEGGGGMAVLCGAVSIGMRGTHGLVDLLREPMVLDLTETPAAARAMDQILLELGTPDVGGRAMIRALLLQCLIALFRQRITAADPGLNWLAALGAPRLWSALQAMLEAPGADHSVESLAAVAAMSRSRFAAQFSEAYGAGPMELLRELRLARAARLLLDGREPVKRVADLVGFRSRSAFSRAFTARMGSSPQAFRLARRPE</sequence>
<accession>A0A4R5VCC9</accession>
<dbReference type="PROSITE" id="PS01124">
    <property type="entry name" value="HTH_ARAC_FAMILY_2"/>
    <property type="match status" value="1"/>
</dbReference>
<evidence type="ECO:0000313" key="6">
    <source>
        <dbReference type="Proteomes" id="UP000295301"/>
    </source>
</evidence>
<evidence type="ECO:0000256" key="1">
    <source>
        <dbReference type="ARBA" id="ARBA00023015"/>
    </source>
</evidence>
<dbReference type="InterPro" id="IPR050204">
    <property type="entry name" value="AraC_XylS_family_regulators"/>
</dbReference>
<dbReference type="Pfam" id="PF12852">
    <property type="entry name" value="Cupin_6"/>
    <property type="match status" value="1"/>
</dbReference>
<dbReference type="RefSeq" id="WP_133359282.1">
    <property type="nucleotide sequence ID" value="NZ_SMUV01000060.1"/>
</dbReference>
<comment type="caution">
    <text evidence="5">The sequence shown here is derived from an EMBL/GenBank/DDBJ whole genome shotgun (WGS) entry which is preliminary data.</text>
</comment>
<protein>
    <submittedName>
        <fullName evidence="5">AraC family transcriptional regulator</fullName>
    </submittedName>
</protein>
<dbReference type="GO" id="GO:0043565">
    <property type="term" value="F:sequence-specific DNA binding"/>
    <property type="evidence" value="ECO:0007669"/>
    <property type="project" value="InterPro"/>
</dbReference>
<dbReference type="Gene3D" id="1.10.10.60">
    <property type="entry name" value="Homeodomain-like"/>
    <property type="match status" value="2"/>
</dbReference>
<feature type="domain" description="HTH araC/xylS-type" evidence="4">
    <location>
        <begin position="198"/>
        <end position="299"/>
    </location>
</feature>
<dbReference type="InterPro" id="IPR011051">
    <property type="entry name" value="RmlC_Cupin_sf"/>
</dbReference>
<dbReference type="PROSITE" id="PS00041">
    <property type="entry name" value="HTH_ARAC_FAMILY_1"/>
    <property type="match status" value="1"/>
</dbReference>
<keyword evidence="6" id="KW-1185">Reference proteome</keyword>
<gene>
    <name evidence="5" type="ORF">E1832_08345</name>
</gene>
<dbReference type="PANTHER" id="PTHR46796">
    <property type="entry name" value="HTH-TYPE TRANSCRIPTIONAL ACTIVATOR RHAS-RELATED"/>
    <property type="match status" value="1"/>
</dbReference>
<evidence type="ECO:0000259" key="4">
    <source>
        <dbReference type="PROSITE" id="PS01124"/>
    </source>
</evidence>
<dbReference type="EMBL" id="SMUV01000060">
    <property type="protein sequence ID" value="TDK49880.1"/>
    <property type="molecule type" value="Genomic_DNA"/>
</dbReference>
<dbReference type="GO" id="GO:0003700">
    <property type="term" value="F:DNA-binding transcription factor activity"/>
    <property type="evidence" value="ECO:0007669"/>
    <property type="project" value="InterPro"/>
</dbReference>
<dbReference type="OrthoDB" id="9783876at2"/>
<organism evidence="5 6">
    <name type="scientific">Antarcticimicrobium luteum</name>
    <dbReference type="NCBI Taxonomy" id="2547397"/>
    <lineage>
        <taxon>Bacteria</taxon>
        <taxon>Pseudomonadati</taxon>
        <taxon>Pseudomonadota</taxon>
        <taxon>Alphaproteobacteria</taxon>
        <taxon>Rhodobacterales</taxon>
        <taxon>Paracoccaceae</taxon>
        <taxon>Antarcticimicrobium</taxon>
    </lineage>
</organism>
<dbReference type="InterPro" id="IPR009057">
    <property type="entry name" value="Homeodomain-like_sf"/>
</dbReference>
<evidence type="ECO:0000256" key="2">
    <source>
        <dbReference type="ARBA" id="ARBA00023125"/>
    </source>
</evidence>
<dbReference type="Pfam" id="PF12833">
    <property type="entry name" value="HTH_18"/>
    <property type="match status" value="1"/>
</dbReference>
<keyword evidence="2" id="KW-0238">DNA-binding</keyword>